<proteinExistence type="predicted"/>
<evidence type="ECO:0000313" key="1">
    <source>
        <dbReference type="EMBL" id="KAK8490302.1"/>
    </source>
</evidence>
<gene>
    <name evidence="1" type="ORF">V6N12_012437</name>
</gene>
<reference evidence="1 2" key="1">
    <citation type="journal article" date="2024" name="G3 (Bethesda)">
        <title>Genome assembly of Hibiscus sabdariffa L. provides insights into metabolisms of medicinal natural products.</title>
        <authorList>
            <person name="Kim T."/>
        </authorList>
    </citation>
    <scope>NUCLEOTIDE SEQUENCE [LARGE SCALE GENOMIC DNA]</scope>
    <source>
        <strain evidence="1">TK-2024</strain>
        <tissue evidence="1">Old leaves</tissue>
    </source>
</reference>
<dbReference type="Proteomes" id="UP001472677">
    <property type="component" value="Unassembled WGS sequence"/>
</dbReference>
<accession>A0ABR2AB92</accession>
<keyword evidence="2" id="KW-1185">Reference proteome</keyword>
<name>A0ABR2AB92_9ROSI</name>
<comment type="caution">
    <text evidence="1">The sequence shown here is derived from an EMBL/GenBank/DDBJ whole genome shotgun (WGS) entry which is preliminary data.</text>
</comment>
<sequence length="88" mass="9616">MMRFPCCCCSASSVSHFACSPPRSVMPNLGTKLMGKPFLSSVEENQVHGFNISQLEAALAVVLYSQGPPLQEDNVAQQLEVLLEYENP</sequence>
<organism evidence="1 2">
    <name type="scientific">Hibiscus sabdariffa</name>
    <name type="common">roselle</name>
    <dbReference type="NCBI Taxonomy" id="183260"/>
    <lineage>
        <taxon>Eukaryota</taxon>
        <taxon>Viridiplantae</taxon>
        <taxon>Streptophyta</taxon>
        <taxon>Embryophyta</taxon>
        <taxon>Tracheophyta</taxon>
        <taxon>Spermatophyta</taxon>
        <taxon>Magnoliopsida</taxon>
        <taxon>eudicotyledons</taxon>
        <taxon>Gunneridae</taxon>
        <taxon>Pentapetalae</taxon>
        <taxon>rosids</taxon>
        <taxon>malvids</taxon>
        <taxon>Malvales</taxon>
        <taxon>Malvaceae</taxon>
        <taxon>Malvoideae</taxon>
        <taxon>Hibiscus</taxon>
    </lineage>
</organism>
<dbReference type="EMBL" id="JBBPBM010000866">
    <property type="protein sequence ID" value="KAK8490302.1"/>
    <property type="molecule type" value="Genomic_DNA"/>
</dbReference>
<protein>
    <submittedName>
        <fullName evidence="1">Uncharacterized protein</fullName>
    </submittedName>
</protein>
<evidence type="ECO:0000313" key="2">
    <source>
        <dbReference type="Proteomes" id="UP001472677"/>
    </source>
</evidence>